<comment type="caution">
    <text evidence="2">The sequence shown here is derived from an EMBL/GenBank/DDBJ whole genome shotgun (WGS) entry which is preliminary data.</text>
</comment>
<reference evidence="2 3" key="1">
    <citation type="submission" date="2023-10" db="EMBL/GenBank/DDBJ databases">
        <title>Psychrosphaera aquimaarina strain SW33 isolated from seawater.</title>
        <authorList>
            <person name="Bayburt H."/>
            <person name="Kim J.M."/>
            <person name="Choi B.J."/>
            <person name="Jeon C.O."/>
        </authorList>
    </citation>
    <scope>NUCLEOTIDE SEQUENCE [LARGE SCALE GENOMIC DNA]</scope>
    <source>
        <strain evidence="2 3">KCTC 52743</strain>
    </source>
</reference>
<sequence>MFDLTTVWLMMFFIGIIVMFLQFRKLAEIAESSAKNYCERYHLQLLSVPMQSWKLGYEKKLILKVSFILNYSADGISAKKGEIILHNGKVEHIHHWS</sequence>
<keyword evidence="1" id="KW-1133">Transmembrane helix</keyword>
<gene>
    <name evidence="2" type="ORF">RT723_02605</name>
</gene>
<accession>A0ABU3QXG1</accession>
<feature type="transmembrane region" description="Helical" evidence="1">
    <location>
        <begin position="6"/>
        <end position="23"/>
    </location>
</feature>
<dbReference type="RefSeq" id="WP_315945777.1">
    <property type="nucleotide sequence ID" value="NZ_JAWCUA010000001.1"/>
</dbReference>
<evidence type="ECO:0000313" key="3">
    <source>
        <dbReference type="Proteomes" id="UP001257914"/>
    </source>
</evidence>
<proteinExistence type="predicted"/>
<dbReference type="InterPro" id="IPR021732">
    <property type="entry name" value="DUF3301"/>
</dbReference>
<protein>
    <submittedName>
        <fullName evidence="2">DUF3301 domain-containing protein</fullName>
    </submittedName>
</protein>
<organism evidence="2 3">
    <name type="scientific">Psychrosphaera aquimarina</name>
    <dbReference type="NCBI Taxonomy" id="2044854"/>
    <lineage>
        <taxon>Bacteria</taxon>
        <taxon>Pseudomonadati</taxon>
        <taxon>Pseudomonadota</taxon>
        <taxon>Gammaproteobacteria</taxon>
        <taxon>Alteromonadales</taxon>
        <taxon>Pseudoalteromonadaceae</taxon>
        <taxon>Psychrosphaera</taxon>
    </lineage>
</organism>
<dbReference type="Proteomes" id="UP001257914">
    <property type="component" value="Unassembled WGS sequence"/>
</dbReference>
<keyword evidence="3" id="KW-1185">Reference proteome</keyword>
<keyword evidence="1" id="KW-0472">Membrane</keyword>
<keyword evidence="1" id="KW-0812">Transmembrane</keyword>
<dbReference type="Pfam" id="PF11743">
    <property type="entry name" value="DUF3301"/>
    <property type="match status" value="1"/>
</dbReference>
<dbReference type="EMBL" id="JAWCUA010000001">
    <property type="protein sequence ID" value="MDU0111912.1"/>
    <property type="molecule type" value="Genomic_DNA"/>
</dbReference>
<evidence type="ECO:0000256" key="1">
    <source>
        <dbReference type="SAM" id="Phobius"/>
    </source>
</evidence>
<name>A0ABU3QXG1_9GAMM</name>
<evidence type="ECO:0000313" key="2">
    <source>
        <dbReference type="EMBL" id="MDU0111912.1"/>
    </source>
</evidence>